<dbReference type="InterPro" id="IPR010982">
    <property type="entry name" value="Lambda_DNA-bd_dom_sf"/>
</dbReference>
<dbReference type="Gene3D" id="1.10.260.40">
    <property type="entry name" value="lambda repressor-like DNA-binding domains"/>
    <property type="match status" value="1"/>
</dbReference>
<name>A0A4V3WUF3_9MICO</name>
<comment type="caution">
    <text evidence="2">The sequence shown here is derived from an EMBL/GenBank/DDBJ whole genome shotgun (WGS) entry which is preliminary data.</text>
</comment>
<gene>
    <name evidence="2" type="ORF">E6C70_06275</name>
</gene>
<sequence>MLLRDAIGGVLRQARERQGKTLTDVAGDGRLSVPYLSEIERGRKEASSEVIASVCIALGMDQSELLLRASTLLQAPRPVLDLTPRIRESSSVLEIASIGTDSARVALAA</sequence>
<proteinExistence type="predicted"/>
<evidence type="ECO:0000259" key="1">
    <source>
        <dbReference type="PROSITE" id="PS50943"/>
    </source>
</evidence>
<dbReference type="EMBL" id="SSSN01000003">
    <property type="protein sequence ID" value="THG35637.1"/>
    <property type="molecule type" value="Genomic_DNA"/>
</dbReference>
<evidence type="ECO:0000313" key="2">
    <source>
        <dbReference type="EMBL" id="THG35637.1"/>
    </source>
</evidence>
<reference evidence="2 3" key="1">
    <citation type="submission" date="2019-04" db="EMBL/GenBank/DDBJ databases">
        <authorList>
            <person name="Jiang L."/>
        </authorList>
    </citation>
    <scope>NUCLEOTIDE SEQUENCE [LARGE SCALE GENOMIC DNA]</scope>
    <source>
        <strain evidence="2 3">YIM 131861</strain>
    </source>
</reference>
<accession>A0A4V3WUF3</accession>
<feature type="domain" description="HTH cro/C1-type" evidence="1">
    <location>
        <begin position="11"/>
        <end position="65"/>
    </location>
</feature>
<dbReference type="SMART" id="SM00530">
    <property type="entry name" value="HTH_XRE"/>
    <property type="match status" value="1"/>
</dbReference>
<keyword evidence="3" id="KW-1185">Reference proteome</keyword>
<dbReference type="GO" id="GO:0003677">
    <property type="term" value="F:DNA binding"/>
    <property type="evidence" value="ECO:0007669"/>
    <property type="project" value="InterPro"/>
</dbReference>
<evidence type="ECO:0000313" key="3">
    <source>
        <dbReference type="Proteomes" id="UP000307380"/>
    </source>
</evidence>
<dbReference type="InterPro" id="IPR001387">
    <property type="entry name" value="Cro/C1-type_HTH"/>
</dbReference>
<dbReference type="SUPFAM" id="SSF47413">
    <property type="entry name" value="lambda repressor-like DNA-binding domains"/>
    <property type="match status" value="1"/>
</dbReference>
<dbReference type="AlphaFoldDB" id="A0A4V3WUF3"/>
<dbReference type="Pfam" id="PF13560">
    <property type="entry name" value="HTH_31"/>
    <property type="match status" value="1"/>
</dbReference>
<dbReference type="Proteomes" id="UP000307380">
    <property type="component" value="Unassembled WGS sequence"/>
</dbReference>
<organism evidence="2 3">
    <name type="scientific">Orlajensenia flava</name>
    <dbReference type="NCBI Taxonomy" id="2565934"/>
    <lineage>
        <taxon>Bacteria</taxon>
        <taxon>Bacillati</taxon>
        <taxon>Actinomycetota</taxon>
        <taxon>Actinomycetes</taxon>
        <taxon>Micrococcales</taxon>
        <taxon>Microbacteriaceae</taxon>
        <taxon>Orlajensenia</taxon>
    </lineage>
</organism>
<dbReference type="RefSeq" id="WP_136423260.1">
    <property type="nucleotide sequence ID" value="NZ_SSSN01000003.1"/>
</dbReference>
<protein>
    <submittedName>
        <fullName evidence="2">Helix-turn-helix transcriptional regulator</fullName>
    </submittedName>
</protein>
<dbReference type="CDD" id="cd00093">
    <property type="entry name" value="HTH_XRE"/>
    <property type="match status" value="1"/>
</dbReference>
<dbReference type="OrthoDB" id="3188736at2"/>
<dbReference type="PROSITE" id="PS50943">
    <property type="entry name" value="HTH_CROC1"/>
    <property type="match status" value="1"/>
</dbReference>